<evidence type="ECO:0000256" key="5">
    <source>
        <dbReference type="ARBA" id="ARBA00022989"/>
    </source>
</evidence>
<dbReference type="AlphaFoldDB" id="A0A117P5H5"/>
<dbReference type="Pfam" id="PF05241">
    <property type="entry name" value="EBP"/>
    <property type="match status" value="1"/>
</dbReference>
<proteinExistence type="predicted"/>
<evidence type="ECO:0000256" key="7">
    <source>
        <dbReference type="ARBA" id="ARBA00023098"/>
    </source>
</evidence>
<dbReference type="PANTHER" id="PTHR14207">
    <property type="entry name" value="STEROL ISOMERASE"/>
    <property type="match status" value="1"/>
</dbReference>
<gene>
    <name evidence="15" type="ORF">AQI70_21950</name>
</gene>
<feature type="transmembrane region" description="Helical" evidence="13">
    <location>
        <begin position="12"/>
        <end position="31"/>
    </location>
</feature>
<evidence type="ECO:0000256" key="4">
    <source>
        <dbReference type="ARBA" id="ARBA00022955"/>
    </source>
</evidence>
<dbReference type="GO" id="GO:0000247">
    <property type="term" value="F:C-8 sterol isomerase activity"/>
    <property type="evidence" value="ECO:0007669"/>
    <property type="project" value="TreeGrafter"/>
</dbReference>
<comment type="caution">
    <text evidence="15">The sequence shown here is derived from an EMBL/GenBank/DDBJ whole genome shotgun (WGS) entry which is preliminary data.</text>
</comment>
<feature type="transmembrane region" description="Helical" evidence="13">
    <location>
        <begin position="71"/>
        <end position="89"/>
    </location>
</feature>
<keyword evidence="7" id="KW-0443">Lipid metabolism</keyword>
<organism evidence="15 16">
    <name type="scientific">Streptomyces curacoi</name>
    <dbReference type="NCBI Taxonomy" id="146536"/>
    <lineage>
        <taxon>Bacteria</taxon>
        <taxon>Bacillati</taxon>
        <taxon>Actinomycetota</taxon>
        <taxon>Actinomycetes</taxon>
        <taxon>Kitasatosporales</taxon>
        <taxon>Streptomycetaceae</taxon>
        <taxon>Streptomyces</taxon>
    </lineage>
</organism>
<keyword evidence="4" id="KW-0752">Steroid biosynthesis</keyword>
<dbReference type="GO" id="GO:0016126">
    <property type="term" value="P:sterol biosynthetic process"/>
    <property type="evidence" value="ECO:0007669"/>
    <property type="project" value="UniProtKB-KW"/>
</dbReference>
<keyword evidence="11" id="KW-0413">Isomerase</keyword>
<dbReference type="EMBL" id="LMWJ01000015">
    <property type="protein sequence ID" value="KUM73431.1"/>
    <property type="molecule type" value="Genomic_DNA"/>
</dbReference>
<dbReference type="PANTHER" id="PTHR14207:SF0">
    <property type="entry name" value="3-BETA-HYDROXYSTEROID-DELTA(8),DELTA(7)-ISOMERASE"/>
    <property type="match status" value="1"/>
</dbReference>
<evidence type="ECO:0000256" key="9">
    <source>
        <dbReference type="ARBA" id="ARBA00023166"/>
    </source>
</evidence>
<keyword evidence="2" id="KW-0444">Lipid biosynthesis</keyword>
<keyword evidence="16" id="KW-1185">Reference proteome</keyword>
<evidence type="ECO:0000313" key="15">
    <source>
        <dbReference type="EMBL" id="KUM73431.1"/>
    </source>
</evidence>
<keyword evidence="5 13" id="KW-1133">Transmembrane helix</keyword>
<dbReference type="PROSITE" id="PS51751">
    <property type="entry name" value="EXPERA"/>
    <property type="match status" value="1"/>
</dbReference>
<reference evidence="15 16" key="1">
    <citation type="submission" date="2015-10" db="EMBL/GenBank/DDBJ databases">
        <title>Draft genome sequence of Streptomyces curacoi DSM 40107, type strain for the species Streptomyces curacoi.</title>
        <authorList>
            <person name="Ruckert C."/>
            <person name="Winkler A."/>
            <person name="Kalinowski J."/>
            <person name="Kampfer P."/>
            <person name="Glaeser S."/>
        </authorList>
    </citation>
    <scope>NUCLEOTIDE SEQUENCE [LARGE SCALE GENOMIC DNA]</scope>
    <source>
        <strain evidence="15 16">DSM 40107</strain>
    </source>
</reference>
<feature type="transmembrane region" description="Helical" evidence="13">
    <location>
        <begin position="135"/>
        <end position="155"/>
    </location>
</feature>
<protein>
    <recommendedName>
        <fullName evidence="14">EXPERA domain-containing protein</fullName>
    </recommendedName>
</protein>
<name>A0A117P5H5_9ACTN</name>
<evidence type="ECO:0000313" key="16">
    <source>
        <dbReference type="Proteomes" id="UP000054024"/>
    </source>
</evidence>
<evidence type="ECO:0000256" key="13">
    <source>
        <dbReference type="SAM" id="Phobius"/>
    </source>
</evidence>
<evidence type="ECO:0000256" key="12">
    <source>
        <dbReference type="SAM" id="MobiDB-lite"/>
    </source>
</evidence>
<evidence type="ECO:0000256" key="3">
    <source>
        <dbReference type="ARBA" id="ARBA00022692"/>
    </source>
</evidence>
<evidence type="ECO:0000256" key="10">
    <source>
        <dbReference type="ARBA" id="ARBA00023221"/>
    </source>
</evidence>
<dbReference type="GO" id="GO:0047750">
    <property type="term" value="F:cholestenol delta-isomerase activity"/>
    <property type="evidence" value="ECO:0007669"/>
    <property type="project" value="InterPro"/>
</dbReference>
<dbReference type="InterPro" id="IPR033118">
    <property type="entry name" value="EXPERA"/>
</dbReference>
<evidence type="ECO:0000256" key="6">
    <source>
        <dbReference type="ARBA" id="ARBA00023011"/>
    </source>
</evidence>
<dbReference type="RefSeq" id="WP_062152688.1">
    <property type="nucleotide sequence ID" value="NZ_KQ947989.1"/>
</dbReference>
<feature type="domain" description="EXPERA" evidence="14">
    <location>
        <begin position="7"/>
        <end position="151"/>
    </location>
</feature>
<keyword evidence="6" id="KW-0756">Sterol biosynthesis</keyword>
<dbReference type="GO" id="GO:0016020">
    <property type="term" value="C:membrane"/>
    <property type="evidence" value="ECO:0007669"/>
    <property type="project" value="UniProtKB-SubCell"/>
</dbReference>
<evidence type="ECO:0000256" key="8">
    <source>
        <dbReference type="ARBA" id="ARBA00023136"/>
    </source>
</evidence>
<evidence type="ECO:0000259" key="14">
    <source>
        <dbReference type="PROSITE" id="PS51751"/>
    </source>
</evidence>
<feature type="region of interest" description="Disordered" evidence="12">
    <location>
        <begin position="169"/>
        <end position="204"/>
    </location>
</feature>
<evidence type="ECO:0000256" key="11">
    <source>
        <dbReference type="ARBA" id="ARBA00023235"/>
    </source>
</evidence>
<comment type="subcellular location">
    <subcellularLocation>
        <location evidence="1">Membrane</location>
        <topology evidence="1">Multi-pass membrane protein</topology>
    </subcellularLocation>
</comment>
<keyword evidence="10" id="KW-0753">Steroid metabolism</keyword>
<sequence>MGRRSPEDRITLGFLAFSFLLAFTLELYFVLHFQDIGGRRDVFARLFQVYGAGDSAYAGEGDVYFPFALETIHLTVTQVLSVGITVGVLRNRPYRYPLQLAVSSYVAYSVVLYFWRAVVGGYENMPERGAWNYFIFYVPNLPWLLGNLLLAWYAYRAILRRFRGEAQDDGVTAREGPGRGAHRPGTPGPPPATGRSIAASRRIR</sequence>
<dbReference type="Proteomes" id="UP000054024">
    <property type="component" value="Unassembled WGS sequence"/>
</dbReference>
<dbReference type="InterPro" id="IPR007905">
    <property type="entry name" value="EBP"/>
</dbReference>
<evidence type="ECO:0000256" key="2">
    <source>
        <dbReference type="ARBA" id="ARBA00022516"/>
    </source>
</evidence>
<evidence type="ECO:0000256" key="1">
    <source>
        <dbReference type="ARBA" id="ARBA00004141"/>
    </source>
</evidence>
<dbReference type="OrthoDB" id="9977061at2"/>
<dbReference type="GO" id="GO:0004769">
    <property type="term" value="F:steroid Delta-isomerase activity"/>
    <property type="evidence" value="ECO:0007669"/>
    <property type="project" value="TreeGrafter"/>
</dbReference>
<feature type="transmembrane region" description="Helical" evidence="13">
    <location>
        <begin position="96"/>
        <end position="115"/>
    </location>
</feature>
<accession>A0A117P5H5</accession>
<keyword evidence="9" id="KW-1207">Sterol metabolism</keyword>
<keyword evidence="8 13" id="KW-0472">Membrane</keyword>
<dbReference type="STRING" id="146536.AQI70_21950"/>
<keyword evidence="3 13" id="KW-0812">Transmembrane</keyword>